<gene>
    <name evidence="2" type="ORF">IV68_GL001078</name>
</gene>
<evidence type="ECO:0000256" key="1">
    <source>
        <dbReference type="SAM" id="Phobius"/>
    </source>
</evidence>
<sequence>MTGTEWEEKFRAEHGRLPKRDEYQAAMARHFEDLPLETQTAKKVQSQDRQHDGLNLLKNQHQGRQHKPASDRYKAWSGKVGVACLALVLVLGLGVSLANHYQHLKKTGPETSMTVSDNEQAQALSASSVKAVSEKKQADATSASSTQQLKAGDLSRIDQAYILTDVIVQQEHWQAKDITAIGAKIKGNVRTLTFTNHNQETVSYVYQLTKKATLATGRYTVNGKNVKPLTVNFADWLKNHQLADIQTHYDSVALD</sequence>
<dbReference type="AlphaFoldDB" id="A0A0R2FT06"/>
<organism evidence="2 3">
    <name type="scientific">Weissella halotolerans DSM 20190</name>
    <dbReference type="NCBI Taxonomy" id="1123500"/>
    <lineage>
        <taxon>Bacteria</taxon>
        <taxon>Bacillati</taxon>
        <taxon>Bacillota</taxon>
        <taxon>Bacilli</taxon>
        <taxon>Lactobacillales</taxon>
        <taxon>Lactobacillaceae</taxon>
        <taxon>Weissella</taxon>
    </lineage>
</organism>
<feature type="transmembrane region" description="Helical" evidence="1">
    <location>
        <begin position="80"/>
        <end position="98"/>
    </location>
</feature>
<keyword evidence="3" id="KW-1185">Reference proteome</keyword>
<dbReference type="EMBL" id="JQAX01000004">
    <property type="protein sequence ID" value="KRN31198.1"/>
    <property type="molecule type" value="Genomic_DNA"/>
</dbReference>
<dbReference type="Proteomes" id="UP000051296">
    <property type="component" value="Unassembled WGS sequence"/>
</dbReference>
<accession>A0A0R2FT06</accession>
<proteinExistence type="predicted"/>
<keyword evidence="1" id="KW-0812">Transmembrane</keyword>
<comment type="caution">
    <text evidence="2">The sequence shown here is derived from an EMBL/GenBank/DDBJ whole genome shotgun (WGS) entry which is preliminary data.</text>
</comment>
<keyword evidence="1" id="KW-0472">Membrane</keyword>
<evidence type="ECO:0000313" key="2">
    <source>
        <dbReference type="EMBL" id="KRN31198.1"/>
    </source>
</evidence>
<name>A0A0R2FT06_9LACO</name>
<evidence type="ECO:0000313" key="3">
    <source>
        <dbReference type="Proteomes" id="UP000051296"/>
    </source>
</evidence>
<reference evidence="2 3" key="1">
    <citation type="journal article" date="2015" name="Genome Announc.">
        <title>Expanding the biotechnology potential of lactobacilli through comparative genomics of 213 strains and associated genera.</title>
        <authorList>
            <person name="Sun Z."/>
            <person name="Harris H.M."/>
            <person name="McCann A."/>
            <person name="Guo C."/>
            <person name="Argimon S."/>
            <person name="Zhang W."/>
            <person name="Yang X."/>
            <person name="Jeffery I.B."/>
            <person name="Cooney J.C."/>
            <person name="Kagawa T.F."/>
            <person name="Liu W."/>
            <person name="Song Y."/>
            <person name="Salvetti E."/>
            <person name="Wrobel A."/>
            <person name="Rasinkangas P."/>
            <person name="Parkhill J."/>
            <person name="Rea M.C."/>
            <person name="O'Sullivan O."/>
            <person name="Ritari J."/>
            <person name="Douillard F.P."/>
            <person name="Paul Ross R."/>
            <person name="Yang R."/>
            <person name="Briner A.E."/>
            <person name="Felis G.E."/>
            <person name="de Vos W.M."/>
            <person name="Barrangou R."/>
            <person name="Klaenhammer T.R."/>
            <person name="Caufield P.W."/>
            <person name="Cui Y."/>
            <person name="Zhang H."/>
            <person name="O'Toole P.W."/>
        </authorList>
    </citation>
    <scope>NUCLEOTIDE SEQUENCE [LARGE SCALE GENOMIC DNA]</scope>
    <source>
        <strain evidence="2 3">DSM 20190</strain>
    </source>
</reference>
<protein>
    <submittedName>
        <fullName evidence="2">Uncharacterized protein</fullName>
    </submittedName>
</protein>
<keyword evidence="1" id="KW-1133">Transmembrane helix</keyword>
<dbReference type="PATRIC" id="fig|1123500.6.peg.1079"/>
<dbReference type="InParanoid" id="A0A0R2FT06"/>
<dbReference type="RefSeq" id="WP_022791848.1">
    <property type="nucleotide sequence ID" value="NZ_ATUU01000004.1"/>
</dbReference>